<feature type="compositionally biased region" description="Basic residues" evidence="3">
    <location>
        <begin position="103"/>
        <end position="136"/>
    </location>
</feature>
<feature type="compositionally biased region" description="Pro residues" evidence="3">
    <location>
        <begin position="297"/>
        <end position="310"/>
    </location>
</feature>
<dbReference type="InterPro" id="IPR000116">
    <property type="entry name" value="HMGA"/>
</dbReference>
<evidence type="ECO:0000313" key="4">
    <source>
        <dbReference type="EMBL" id="EPS97941.1"/>
    </source>
</evidence>
<dbReference type="EMBL" id="KE504171">
    <property type="protein sequence ID" value="EPS97941.1"/>
    <property type="molecule type" value="Genomic_DNA"/>
</dbReference>
<feature type="region of interest" description="Disordered" evidence="3">
    <location>
        <begin position="617"/>
        <end position="642"/>
    </location>
</feature>
<evidence type="ECO:0000256" key="2">
    <source>
        <dbReference type="ARBA" id="ARBA00023125"/>
    </source>
</evidence>
<dbReference type="GO" id="GO:0006355">
    <property type="term" value="P:regulation of DNA-templated transcription"/>
    <property type="evidence" value="ECO:0007669"/>
    <property type="project" value="InterPro"/>
</dbReference>
<sequence length="779" mass="83032">MSESRVSSPTPEPGARAPVVPSSEDEIDPPARTTSIRVNGAKPSSARTKQNGAGRDELEEEDVAASAREEVRVWQDTYQDFRVPVPDDDDDDDDTPAPSAKPAPRRTRSVSRGRPHTPRTRSMSRGRRSTPARGRKPTPSPEVPLLDATPARTRKRGRSSTARIESGPTTTRRGRSASRPAATVAAPVPMILPGQPARVGPPRGVSKTRAASTARRASAPEALPSRSKSVGRPSSAHPATRTVLPSTHPAARIHAPVASGSATTATTTTTFRPNFGTNTAVPPAVPLKRPRGRPRKNPLPPAAAPAPGPVTAPAAKRPPGRPRIHPLPAPAHPLPPAPAPATTAPPAKRPPGRPRIHPLPAPAPDAAPPKRRGRPPGSKNRRKSEGDRPSTATAAEGPRAAGGYVRTMVDALEGRGSPSAKAPARATKMYVEIPRAPYALHSRARRINEEDEDERELPVAPYDEDDVYDDDYDDKDDDDGKDDDYEPQGTSTESVVERHGWVAFQTDEESDEETQVEAALSPRSASSPRQQRGRGRPRKEEAKGKARAAAEEPPAKRQRTARSQSARRSAPLPAPVPAAAPALTFVNVAGTTPVGSAKKQQQGGFYKFRVSLDAPARAAPPSTPVPVPARPPSSPAMMGGGPPSPGVPVYESVDRMYDDLAVMVARWRAARAEFRFKAAWVLWVAGEVLDEPFVRGAAQDVVDTVGMPFSTDRDTNTVTLSGLHAEIHLRCTCAKEWGRSMACGGRLSLSLNLRRAPLADAGQDGDALDELHVTLTVSH</sequence>
<feature type="region of interest" description="Disordered" evidence="3">
    <location>
        <begin position="1"/>
        <end position="576"/>
    </location>
</feature>
<protein>
    <submittedName>
        <fullName evidence="4">Uncharacterized protein</fullName>
    </submittedName>
</protein>
<feature type="compositionally biased region" description="Acidic residues" evidence="3">
    <location>
        <begin position="462"/>
        <end position="486"/>
    </location>
</feature>
<feature type="compositionally biased region" description="Low complexity" evidence="3">
    <location>
        <begin position="521"/>
        <end position="530"/>
    </location>
</feature>
<feature type="compositionally biased region" description="Low complexity" evidence="3">
    <location>
        <begin position="561"/>
        <end position="571"/>
    </location>
</feature>
<dbReference type="OrthoDB" id="10648576at2759"/>
<gene>
    <name evidence="4" type="ORF">FOMPIDRAFT_1042737</name>
</gene>
<dbReference type="SMART" id="SM00384">
    <property type="entry name" value="AT_hook"/>
    <property type="match status" value="6"/>
</dbReference>
<feature type="compositionally biased region" description="Polar residues" evidence="3">
    <location>
        <begin position="159"/>
        <end position="171"/>
    </location>
</feature>
<dbReference type="HOGENOM" id="CLU_359427_0_0_1"/>
<feature type="compositionally biased region" description="Pro residues" evidence="3">
    <location>
        <begin position="357"/>
        <end position="367"/>
    </location>
</feature>
<dbReference type="InParanoid" id="S8DY15"/>
<dbReference type="PRINTS" id="PR00930">
    <property type="entry name" value="HIGHMOBLTYIY"/>
</dbReference>
<keyword evidence="5" id="KW-1185">Reference proteome</keyword>
<evidence type="ECO:0000256" key="1">
    <source>
        <dbReference type="ARBA" id="ARBA00022737"/>
    </source>
</evidence>
<feature type="compositionally biased region" description="Acidic residues" evidence="3">
    <location>
        <begin position="86"/>
        <end position="95"/>
    </location>
</feature>
<reference evidence="4 5" key="1">
    <citation type="journal article" date="2012" name="Science">
        <title>The Paleozoic origin of enzymatic lignin decomposition reconstructed from 31 fungal genomes.</title>
        <authorList>
            <person name="Floudas D."/>
            <person name="Binder M."/>
            <person name="Riley R."/>
            <person name="Barry K."/>
            <person name="Blanchette R.A."/>
            <person name="Henrissat B."/>
            <person name="Martinez A.T."/>
            <person name="Otillar R."/>
            <person name="Spatafora J.W."/>
            <person name="Yadav J.S."/>
            <person name="Aerts A."/>
            <person name="Benoit I."/>
            <person name="Boyd A."/>
            <person name="Carlson A."/>
            <person name="Copeland A."/>
            <person name="Coutinho P.M."/>
            <person name="de Vries R.P."/>
            <person name="Ferreira P."/>
            <person name="Findley K."/>
            <person name="Foster B."/>
            <person name="Gaskell J."/>
            <person name="Glotzer D."/>
            <person name="Gorecki P."/>
            <person name="Heitman J."/>
            <person name="Hesse C."/>
            <person name="Hori C."/>
            <person name="Igarashi K."/>
            <person name="Jurgens J.A."/>
            <person name="Kallen N."/>
            <person name="Kersten P."/>
            <person name="Kohler A."/>
            <person name="Kuees U."/>
            <person name="Kumar T.K.A."/>
            <person name="Kuo A."/>
            <person name="LaButti K."/>
            <person name="Larrondo L.F."/>
            <person name="Lindquist E."/>
            <person name="Ling A."/>
            <person name="Lombard V."/>
            <person name="Lucas S."/>
            <person name="Lundell T."/>
            <person name="Martin R."/>
            <person name="McLaughlin D.J."/>
            <person name="Morgenstern I."/>
            <person name="Morin E."/>
            <person name="Murat C."/>
            <person name="Nagy L.G."/>
            <person name="Nolan M."/>
            <person name="Ohm R.A."/>
            <person name="Patyshakuliyeva A."/>
            <person name="Rokas A."/>
            <person name="Ruiz-Duenas F.J."/>
            <person name="Sabat G."/>
            <person name="Salamov A."/>
            <person name="Samejima M."/>
            <person name="Schmutz J."/>
            <person name="Slot J.C."/>
            <person name="St John F."/>
            <person name="Stenlid J."/>
            <person name="Sun H."/>
            <person name="Sun S."/>
            <person name="Syed K."/>
            <person name="Tsang A."/>
            <person name="Wiebenga A."/>
            <person name="Young D."/>
            <person name="Pisabarro A."/>
            <person name="Eastwood D.C."/>
            <person name="Martin F."/>
            <person name="Cullen D."/>
            <person name="Grigoriev I.V."/>
            <person name="Hibbett D.S."/>
        </authorList>
    </citation>
    <scope>NUCLEOTIDE SEQUENCE</scope>
    <source>
        <strain evidence="5">FP-58527</strain>
    </source>
</reference>
<dbReference type="PRINTS" id="PR00929">
    <property type="entry name" value="ATHOOK"/>
</dbReference>
<evidence type="ECO:0000313" key="5">
    <source>
        <dbReference type="Proteomes" id="UP000015241"/>
    </source>
</evidence>
<proteinExistence type="predicted"/>
<accession>S8DY15</accession>
<organism evidence="4 5">
    <name type="scientific">Fomitopsis schrenkii</name>
    <name type="common">Brown rot fungus</name>
    <dbReference type="NCBI Taxonomy" id="2126942"/>
    <lineage>
        <taxon>Eukaryota</taxon>
        <taxon>Fungi</taxon>
        <taxon>Dikarya</taxon>
        <taxon>Basidiomycota</taxon>
        <taxon>Agaricomycotina</taxon>
        <taxon>Agaricomycetes</taxon>
        <taxon>Polyporales</taxon>
        <taxon>Fomitopsis</taxon>
    </lineage>
</organism>
<feature type="compositionally biased region" description="Acidic residues" evidence="3">
    <location>
        <begin position="506"/>
        <end position="515"/>
    </location>
</feature>
<keyword evidence="2" id="KW-0238">DNA-binding</keyword>
<feature type="compositionally biased region" description="Pro residues" evidence="3">
    <location>
        <begin position="325"/>
        <end position="339"/>
    </location>
</feature>
<dbReference type="InterPro" id="IPR017956">
    <property type="entry name" value="AT_hook_DNA-bd_motif"/>
</dbReference>
<feature type="compositionally biased region" description="Basic residues" evidence="3">
    <location>
        <begin position="369"/>
        <end position="382"/>
    </location>
</feature>
<feature type="compositionally biased region" description="Low complexity" evidence="3">
    <location>
        <begin position="208"/>
        <end position="219"/>
    </location>
</feature>
<feature type="compositionally biased region" description="Polar residues" evidence="3">
    <location>
        <begin position="271"/>
        <end position="280"/>
    </location>
</feature>
<dbReference type="AlphaFoldDB" id="S8DY15"/>
<feature type="compositionally biased region" description="Basic and acidic residues" evidence="3">
    <location>
        <begin position="538"/>
        <end position="555"/>
    </location>
</feature>
<dbReference type="Proteomes" id="UP000015241">
    <property type="component" value="Unassembled WGS sequence"/>
</dbReference>
<evidence type="ECO:0000256" key="3">
    <source>
        <dbReference type="SAM" id="MobiDB-lite"/>
    </source>
</evidence>
<dbReference type="GO" id="GO:0003677">
    <property type="term" value="F:DNA binding"/>
    <property type="evidence" value="ECO:0007669"/>
    <property type="project" value="UniProtKB-KW"/>
</dbReference>
<feature type="compositionally biased region" description="Pro residues" evidence="3">
    <location>
        <begin position="621"/>
        <end position="634"/>
    </location>
</feature>
<name>S8DY15_FOMSC</name>
<keyword evidence="1" id="KW-0677">Repeat</keyword>
<dbReference type="GO" id="GO:0000785">
    <property type="term" value="C:chromatin"/>
    <property type="evidence" value="ECO:0007669"/>
    <property type="project" value="InterPro"/>
</dbReference>
<dbReference type="GO" id="GO:0005634">
    <property type="term" value="C:nucleus"/>
    <property type="evidence" value="ECO:0007669"/>
    <property type="project" value="InterPro"/>
</dbReference>